<dbReference type="Pfam" id="PF00481">
    <property type="entry name" value="PP2C"/>
    <property type="match status" value="1"/>
</dbReference>
<gene>
    <name evidence="2" type="ORF">TAPDE_005251</name>
</gene>
<protein>
    <recommendedName>
        <fullName evidence="1">PPM-type phosphatase domain-containing protein</fullName>
    </recommendedName>
</protein>
<dbReference type="PANTHER" id="PTHR13832">
    <property type="entry name" value="PROTEIN PHOSPHATASE 2C"/>
    <property type="match status" value="1"/>
</dbReference>
<dbReference type="PANTHER" id="PTHR13832:SF792">
    <property type="entry name" value="GM14286P"/>
    <property type="match status" value="1"/>
</dbReference>
<evidence type="ECO:0000313" key="2">
    <source>
        <dbReference type="EMBL" id="CCG84734.1"/>
    </source>
</evidence>
<dbReference type="SMART" id="SM00332">
    <property type="entry name" value="PP2Cc"/>
    <property type="match status" value="1"/>
</dbReference>
<reference evidence="2 3" key="1">
    <citation type="journal article" date="2013" name="MBio">
        <title>Genome sequencing of the plant pathogen Taphrina deformans, the causal agent of peach leaf curl.</title>
        <authorList>
            <person name="Cisse O.H."/>
            <person name="Almeida J.M.G.C.F."/>
            <person name="Fonseca A."/>
            <person name="Kumar A.A."/>
            <person name="Salojaervi J."/>
            <person name="Overmyer K."/>
            <person name="Hauser P.M."/>
            <person name="Pagni M."/>
        </authorList>
    </citation>
    <scope>NUCLEOTIDE SEQUENCE [LARGE SCALE GENOMIC DNA]</scope>
    <source>
        <strain evidence="3">PYCC 5710 / ATCC 11124 / CBS 356.35 / IMI 108563 / JCM 9778 / NBRC 8474</strain>
    </source>
</reference>
<dbReference type="InterPro" id="IPR001932">
    <property type="entry name" value="PPM-type_phosphatase-like_dom"/>
</dbReference>
<dbReference type="eggNOG" id="KOG0700">
    <property type="taxonomic scope" value="Eukaryota"/>
</dbReference>
<dbReference type="InterPro" id="IPR015655">
    <property type="entry name" value="PP2C"/>
</dbReference>
<dbReference type="Proteomes" id="UP000013776">
    <property type="component" value="Unassembled WGS sequence"/>
</dbReference>
<evidence type="ECO:0000259" key="1">
    <source>
        <dbReference type="PROSITE" id="PS51746"/>
    </source>
</evidence>
<comment type="caution">
    <text evidence="2">The sequence shown here is derived from an EMBL/GenBank/DDBJ whole genome shotgun (WGS) entry which is preliminary data.</text>
</comment>
<dbReference type="CDD" id="cd00143">
    <property type="entry name" value="PP2Cc"/>
    <property type="match status" value="1"/>
</dbReference>
<name>R4XNB4_TAPDE</name>
<dbReference type="VEuPathDB" id="FungiDB:TAPDE_005251"/>
<dbReference type="GO" id="GO:0005739">
    <property type="term" value="C:mitochondrion"/>
    <property type="evidence" value="ECO:0007669"/>
    <property type="project" value="TreeGrafter"/>
</dbReference>
<keyword evidence="3" id="KW-1185">Reference proteome</keyword>
<dbReference type="STRING" id="1097556.R4XNB4"/>
<dbReference type="InterPro" id="IPR036457">
    <property type="entry name" value="PPM-type-like_dom_sf"/>
</dbReference>
<organism evidence="2 3">
    <name type="scientific">Taphrina deformans (strain PYCC 5710 / ATCC 11124 / CBS 356.35 / IMI 108563 / JCM 9778 / NBRC 8474)</name>
    <name type="common">Peach leaf curl fungus</name>
    <name type="synonym">Lalaria deformans</name>
    <dbReference type="NCBI Taxonomy" id="1097556"/>
    <lineage>
        <taxon>Eukaryota</taxon>
        <taxon>Fungi</taxon>
        <taxon>Dikarya</taxon>
        <taxon>Ascomycota</taxon>
        <taxon>Taphrinomycotina</taxon>
        <taxon>Taphrinomycetes</taxon>
        <taxon>Taphrinales</taxon>
        <taxon>Taphrinaceae</taxon>
        <taxon>Taphrina</taxon>
    </lineage>
</organism>
<proteinExistence type="predicted"/>
<dbReference type="EMBL" id="CAHR02000296">
    <property type="protein sequence ID" value="CCG84734.1"/>
    <property type="molecule type" value="Genomic_DNA"/>
</dbReference>
<sequence length="508" mass="55245">MQHNPAVRSLAFQLHKQVLGSRGVSSYRPTAEIPLLRLNTKRKVTAALFATAGASTLVYAALSNIKSAEVGSRDYSSTVKITDTASHPRNYKMLVADPESADTMLKSNETSTYLTKGSGNSGILSYHFNQVASNSPIEDDHVESLTTHQSTDWAFFGVFDGHSGWTTSDKLKRELVPYVAAALNSSPGRDNVSIKQALQTGFLNLDTEIVHASAQRVLQGKDIPKAAAVAQLMPALSGSCALLALYDAAAQSVHVAVTGDSRAIYARQGAGGWIIKALSEDQTGSTTSEVARLRAEHPNEENVVRNGRILGGLEPSRAFGDSRYKWSISTQSQIADRFYGRRPPAALVSPPYVTARPEVTSTKINLDEQGFMVMGSDGLYEMLTNEEITELVVGWKQKFDPKASASSWLPAFLGSPSPPKIINEDDARSGQKKPHVKSKKQFVYEDDNIATHIIRNALGGGDTNRLYGLLSLPYPLSRSYRDDISVTVVFFGHDTDRRSEATPIKAKL</sequence>
<dbReference type="GO" id="GO:0004741">
    <property type="term" value="F:[pyruvate dehydrogenase (acetyl-transferring)]-phosphatase activity"/>
    <property type="evidence" value="ECO:0007669"/>
    <property type="project" value="TreeGrafter"/>
</dbReference>
<dbReference type="Gene3D" id="3.60.40.10">
    <property type="entry name" value="PPM-type phosphatase domain"/>
    <property type="match status" value="1"/>
</dbReference>
<feature type="domain" description="PPM-type phosphatase" evidence="1">
    <location>
        <begin position="125"/>
        <end position="491"/>
    </location>
</feature>
<evidence type="ECO:0000313" key="3">
    <source>
        <dbReference type="Proteomes" id="UP000013776"/>
    </source>
</evidence>
<dbReference type="SUPFAM" id="SSF81606">
    <property type="entry name" value="PP2C-like"/>
    <property type="match status" value="1"/>
</dbReference>
<dbReference type="AlphaFoldDB" id="R4XNB4"/>
<accession>R4XNB4</accession>
<dbReference type="PROSITE" id="PS51746">
    <property type="entry name" value="PPM_2"/>
    <property type="match status" value="1"/>
</dbReference>
<dbReference type="OrthoDB" id="420076at2759"/>